<gene>
    <name evidence="1" type="ORF">ACED33_15600</name>
</gene>
<accession>A0ABV4LW98</accession>
<name>A0ABV4LW98_VIBSP</name>
<dbReference type="EMBL" id="JBGOOW010000018">
    <property type="protein sequence ID" value="MEZ8182109.1"/>
    <property type="molecule type" value="Genomic_DNA"/>
</dbReference>
<reference evidence="1 2" key="1">
    <citation type="submission" date="2024-06" db="EMBL/GenBank/DDBJ databases">
        <authorList>
            <person name="Steensen K."/>
            <person name="Seneca J."/>
            <person name="Bartlau N."/>
            <person name="Yu A.X."/>
            <person name="Polz M.F."/>
        </authorList>
    </citation>
    <scope>NUCLEOTIDE SEQUENCE [LARGE SCALE GENOMIC DNA]</scope>
    <source>
        <strain evidence="1 2">1F145</strain>
    </source>
</reference>
<dbReference type="Proteomes" id="UP001569200">
    <property type="component" value="Unassembled WGS sequence"/>
</dbReference>
<sequence length="73" mass="8060">MEIWCEHTEGKASGMSLIFVLSGGKRTRSLNKKLIELVVTFSWQVLTDMLLGTKVSVMIITDCDLVNRSGSAI</sequence>
<keyword evidence="2" id="KW-1185">Reference proteome</keyword>
<proteinExistence type="predicted"/>
<organism evidence="1 2">
    <name type="scientific">Vibrio splendidus</name>
    <dbReference type="NCBI Taxonomy" id="29497"/>
    <lineage>
        <taxon>Bacteria</taxon>
        <taxon>Pseudomonadati</taxon>
        <taxon>Pseudomonadota</taxon>
        <taxon>Gammaproteobacteria</taxon>
        <taxon>Vibrionales</taxon>
        <taxon>Vibrionaceae</taxon>
        <taxon>Vibrio</taxon>
    </lineage>
</organism>
<protein>
    <submittedName>
        <fullName evidence="1">Uncharacterized protein</fullName>
    </submittedName>
</protein>
<evidence type="ECO:0000313" key="2">
    <source>
        <dbReference type="Proteomes" id="UP001569200"/>
    </source>
</evidence>
<evidence type="ECO:0000313" key="1">
    <source>
        <dbReference type="EMBL" id="MEZ8182109.1"/>
    </source>
</evidence>
<comment type="caution">
    <text evidence="1">The sequence shown here is derived from an EMBL/GenBank/DDBJ whole genome shotgun (WGS) entry which is preliminary data.</text>
</comment>
<dbReference type="RefSeq" id="WP_133152890.1">
    <property type="nucleotide sequence ID" value="NZ_JBGONW010000001.1"/>
</dbReference>